<feature type="chain" id="PRO_5014367459" evidence="2">
    <location>
        <begin position="22"/>
        <end position="185"/>
    </location>
</feature>
<reference evidence="3 4" key="1">
    <citation type="submission" date="2016-05" db="EMBL/GenBank/DDBJ databases">
        <title>A degradative enzymes factory behind the ericoid mycorrhizal symbiosis.</title>
        <authorList>
            <consortium name="DOE Joint Genome Institute"/>
            <person name="Martino E."/>
            <person name="Morin E."/>
            <person name="Grelet G."/>
            <person name="Kuo A."/>
            <person name="Kohler A."/>
            <person name="Daghino S."/>
            <person name="Barry K."/>
            <person name="Choi C."/>
            <person name="Cichocki N."/>
            <person name="Clum A."/>
            <person name="Copeland A."/>
            <person name="Hainaut M."/>
            <person name="Haridas S."/>
            <person name="Labutti K."/>
            <person name="Lindquist E."/>
            <person name="Lipzen A."/>
            <person name="Khouja H.-R."/>
            <person name="Murat C."/>
            <person name="Ohm R."/>
            <person name="Olson A."/>
            <person name="Spatafora J."/>
            <person name="Veneault-Fourrey C."/>
            <person name="Henrissat B."/>
            <person name="Grigoriev I."/>
            <person name="Martin F."/>
            <person name="Perotto S."/>
        </authorList>
    </citation>
    <scope>NUCLEOTIDE SEQUENCE [LARGE SCALE GENOMIC DNA]</scope>
    <source>
        <strain evidence="3 4">UAMH 7357</strain>
    </source>
</reference>
<evidence type="ECO:0000313" key="3">
    <source>
        <dbReference type="EMBL" id="PMD17793.1"/>
    </source>
</evidence>
<dbReference type="InterPro" id="IPR036514">
    <property type="entry name" value="SGNH_hydro_sf"/>
</dbReference>
<organism evidence="3 4">
    <name type="scientific">Hyaloscypha hepaticicola</name>
    <dbReference type="NCBI Taxonomy" id="2082293"/>
    <lineage>
        <taxon>Eukaryota</taxon>
        <taxon>Fungi</taxon>
        <taxon>Dikarya</taxon>
        <taxon>Ascomycota</taxon>
        <taxon>Pezizomycotina</taxon>
        <taxon>Leotiomycetes</taxon>
        <taxon>Helotiales</taxon>
        <taxon>Hyaloscyphaceae</taxon>
        <taxon>Hyaloscypha</taxon>
    </lineage>
</organism>
<dbReference type="STRING" id="1745343.A0A2J6PUT7"/>
<sequence>MKLSIPHIAAWIAVILSLATCASLPYNQRGEKRPAAFYLAGDSTTAVQSSGGGAGGDWAKVIDAVKNSISAYTPYVTIQFGHNDQKASANISIEEYSANLKELALEAKATGARPILVTPLSRRNYNSSGLIIEDLAPQRNATIQVARSNGIDFIDLNAASTKYLNSIGKAKAVTYNLHLMCITLL</sequence>
<keyword evidence="4" id="KW-1185">Reference proteome</keyword>
<dbReference type="AlphaFoldDB" id="A0A2J6PUT7"/>
<dbReference type="OrthoDB" id="5041285at2759"/>
<keyword evidence="2" id="KW-0732">Signal</keyword>
<dbReference type="InterPro" id="IPR037459">
    <property type="entry name" value="RhgT-like"/>
</dbReference>
<dbReference type="SUPFAM" id="SSF52266">
    <property type="entry name" value="SGNH hydrolase"/>
    <property type="match status" value="1"/>
</dbReference>
<dbReference type="GO" id="GO:0016787">
    <property type="term" value="F:hydrolase activity"/>
    <property type="evidence" value="ECO:0007669"/>
    <property type="project" value="InterPro"/>
</dbReference>
<evidence type="ECO:0000256" key="1">
    <source>
        <dbReference type="SAM" id="Coils"/>
    </source>
</evidence>
<dbReference type="PANTHER" id="PTHR43695">
    <property type="entry name" value="PUTATIVE (AFU_ORTHOLOGUE AFUA_2G17250)-RELATED"/>
    <property type="match status" value="1"/>
</dbReference>
<feature type="coiled-coil region" evidence="1">
    <location>
        <begin position="86"/>
        <end position="113"/>
    </location>
</feature>
<proteinExistence type="predicted"/>
<keyword evidence="1" id="KW-0175">Coiled coil</keyword>
<gene>
    <name evidence="3" type="ORF">NA56DRAFT_707539</name>
</gene>
<dbReference type="Gene3D" id="3.40.50.1110">
    <property type="entry name" value="SGNH hydrolase"/>
    <property type="match status" value="1"/>
</dbReference>
<evidence type="ECO:0000256" key="2">
    <source>
        <dbReference type="SAM" id="SignalP"/>
    </source>
</evidence>
<protein>
    <submittedName>
        <fullName evidence="3">Carbohydrate esterase family 12 protein</fullName>
    </submittedName>
</protein>
<name>A0A2J6PUT7_9HELO</name>
<feature type="signal peptide" evidence="2">
    <location>
        <begin position="1"/>
        <end position="21"/>
    </location>
</feature>
<dbReference type="PANTHER" id="PTHR43695:SF2">
    <property type="entry name" value="PUTATIVE (AFU_ORTHOLOGUE AFUA_2G17250)-RELATED"/>
    <property type="match status" value="1"/>
</dbReference>
<accession>A0A2J6PUT7</accession>
<dbReference type="Proteomes" id="UP000235672">
    <property type="component" value="Unassembled WGS sequence"/>
</dbReference>
<dbReference type="EMBL" id="KZ613498">
    <property type="protein sequence ID" value="PMD17793.1"/>
    <property type="molecule type" value="Genomic_DNA"/>
</dbReference>
<evidence type="ECO:0000313" key="4">
    <source>
        <dbReference type="Proteomes" id="UP000235672"/>
    </source>
</evidence>